<dbReference type="GO" id="GO:0033557">
    <property type="term" value="C:Slx1-Slx4 complex"/>
    <property type="evidence" value="ECO:0007669"/>
    <property type="project" value="InterPro"/>
</dbReference>
<feature type="compositionally biased region" description="Polar residues" evidence="8">
    <location>
        <begin position="515"/>
        <end position="526"/>
    </location>
</feature>
<organism evidence="9 10">
    <name type="scientific">Kwoniella heveanensis BCC8398</name>
    <dbReference type="NCBI Taxonomy" id="1296120"/>
    <lineage>
        <taxon>Eukaryota</taxon>
        <taxon>Fungi</taxon>
        <taxon>Dikarya</taxon>
        <taxon>Basidiomycota</taxon>
        <taxon>Agaricomycotina</taxon>
        <taxon>Tremellomycetes</taxon>
        <taxon>Tremellales</taxon>
        <taxon>Cryptococcaceae</taxon>
        <taxon>Kwoniella</taxon>
    </lineage>
</organism>
<protein>
    <recommendedName>
        <fullName evidence="7">Structure-specific endonuclease subunit SLX4</fullName>
    </recommendedName>
</protein>
<reference evidence="9 10" key="1">
    <citation type="submission" date="2013-07" db="EMBL/GenBank/DDBJ databases">
        <title>The Genome Sequence of Cryptococcus heveanensis BCC8398.</title>
        <authorList>
            <consortium name="The Broad Institute Genome Sequencing Platform"/>
            <person name="Cuomo C."/>
            <person name="Litvintseva A."/>
            <person name="Chen Y."/>
            <person name="Heitman J."/>
            <person name="Sun S."/>
            <person name="Springer D."/>
            <person name="Dromer F."/>
            <person name="Young S.K."/>
            <person name="Zeng Q."/>
            <person name="Gargeya S."/>
            <person name="Fitzgerald M."/>
            <person name="Abouelleil A."/>
            <person name="Alvarado L."/>
            <person name="Berlin A.M."/>
            <person name="Chapman S.B."/>
            <person name="Dewar J."/>
            <person name="Goldberg J."/>
            <person name="Griggs A."/>
            <person name="Gujja S."/>
            <person name="Hansen M."/>
            <person name="Howarth C."/>
            <person name="Imamovic A."/>
            <person name="Larimer J."/>
            <person name="McCowan C."/>
            <person name="Murphy C."/>
            <person name="Pearson M."/>
            <person name="Priest M."/>
            <person name="Roberts A."/>
            <person name="Saif S."/>
            <person name="Shea T."/>
            <person name="Sykes S."/>
            <person name="Wortman J."/>
            <person name="Nusbaum C."/>
            <person name="Birren B."/>
        </authorList>
    </citation>
    <scope>NUCLEOTIDE SEQUENCE [LARGE SCALE GENOMIC DNA]</scope>
    <source>
        <strain evidence="9 10">BCC8398</strain>
    </source>
</reference>
<feature type="compositionally biased region" description="Polar residues" evidence="8">
    <location>
        <begin position="79"/>
        <end position="88"/>
    </location>
</feature>
<feature type="compositionally biased region" description="Basic and acidic residues" evidence="8">
    <location>
        <begin position="579"/>
        <end position="600"/>
    </location>
</feature>
<comment type="subcellular location">
    <subcellularLocation>
        <location evidence="1">Nucleus</location>
    </subcellularLocation>
</comment>
<feature type="compositionally biased region" description="Polar residues" evidence="8">
    <location>
        <begin position="138"/>
        <end position="153"/>
    </location>
</feature>
<evidence type="ECO:0000256" key="1">
    <source>
        <dbReference type="ARBA" id="ARBA00004123"/>
    </source>
</evidence>
<evidence type="ECO:0000256" key="4">
    <source>
        <dbReference type="ARBA" id="ARBA00023172"/>
    </source>
</evidence>
<evidence type="ECO:0000256" key="8">
    <source>
        <dbReference type="SAM" id="MobiDB-lite"/>
    </source>
</evidence>
<evidence type="ECO:0000313" key="10">
    <source>
        <dbReference type="Proteomes" id="UP000092666"/>
    </source>
</evidence>
<feature type="compositionally biased region" description="Low complexity" evidence="8">
    <location>
        <begin position="780"/>
        <end position="795"/>
    </location>
</feature>
<feature type="compositionally biased region" description="Low complexity" evidence="8">
    <location>
        <begin position="536"/>
        <end position="565"/>
    </location>
</feature>
<feature type="compositionally biased region" description="Basic and acidic residues" evidence="8">
    <location>
        <begin position="678"/>
        <end position="694"/>
    </location>
</feature>
<dbReference type="InterPro" id="IPR018574">
    <property type="entry name" value="Structure-sp_endonuc_su_Slx4"/>
</dbReference>
<evidence type="ECO:0000313" key="9">
    <source>
        <dbReference type="EMBL" id="OCF37572.1"/>
    </source>
</evidence>
<feature type="compositionally biased region" description="Acidic residues" evidence="8">
    <location>
        <begin position="800"/>
        <end position="811"/>
    </location>
</feature>
<evidence type="ECO:0000256" key="2">
    <source>
        <dbReference type="ARBA" id="ARBA00006661"/>
    </source>
</evidence>
<dbReference type="EMBL" id="KV700122">
    <property type="protein sequence ID" value="OCF37572.1"/>
    <property type="molecule type" value="Genomic_DNA"/>
</dbReference>
<feature type="region of interest" description="Disordered" evidence="8">
    <location>
        <begin position="986"/>
        <end position="1010"/>
    </location>
</feature>
<keyword evidence="5" id="KW-0234">DNA repair</keyword>
<feature type="compositionally biased region" description="Basic and acidic residues" evidence="8">
    <location>
        <begin position="632"/>
        <end position="642"/>
    </location>
</feature>
<dbReference type="AlphaFoldDB" id="A0A1B9H2S5"/>
<keyword evidence="4" id="KW-0233">DNA recombination</keyword>
<feature type="compositionally biased region" description="Polar residues" evidence="8">
    <location>
        <begin position="477"/>
        <end position="487"/>
    </location>
</feature>
<dbReference type="Proteomes" id="UP000092666">
    <property type="component" value="Unassembled WGS sequence"/>
</dbReference>
<feature type="region of interest" description="Disordered" evidence="8">
    <location>
        <begin position="241"/>
        <end position="296"/>
    </location>
</feature>
<reference evidence="10" key="2">
    <citation type="submission" date="2013-12" db="EMBL/GenBank/DDBJ databases">
        <title>Evolution of pathogenesis and genome organization in the Tremellales.</title>
        <authorList>
            <person name="Cuomo C."/>
            <person name="Litvintseva A."/>
            <person name="Heitman J."/>
            <person name="Chen Y."/>
            <person name="Sun S."/>
            <person name="Springer D."/>
            <person name="Dromer F."/>
            <person name="Young S."/>
            <person name="Zeng Q."/>
            <person name="Chapman S."/>
            <person name="Gujja S."/>
            <person name="Saif S."/>
            <person name="Birren B."/>
        </authorList>
    </citation>
    <scope>NUCLEOTIDE SEQUENCE [LARGE SCALE GENOMIC DNA]</scope>
    <source>
        <strain evidence="10">BCC8398</strain>
    </source>
</reference>
<feature type="region of interest" description="Disordered" evidence="8">
    <location>
        <begin position="1029"/>
        <end position="1055"/>
    </location>
</feature>
<feature type="region of interest" description="Disordered" evidence="8">
    <location>
        <begin position="453"/>
        <end position="748"/>
    </location>
</feature>
<feature type="region of interest" description="Disordered" evidence="8">
    <location>
        <begin position="934"/>
        <end position="967"/>
    </location>
</feature>
<evidence type="ECO:0000256" key="3">
    <source>
        <dbReference type="ARBA" id="ARBA00022763"/>
    </source>
</evidence>
<dbReference type="OrthoDB" id="5576441at2759"/>
<dbReference type="GO" id="GO:0006260">
    <property type="term" value="P:DNA replication"/>
    <property type="evidence" value="ECO:0007669"/>
    <property type="project" value="InterPro"/>
</dbReference>
<feature type="compositionally biased region" description="Acidic residues" evidence="8">
    <location>
        <begin position="863"/>
        <end position="875"/>
    </location>
</feature>
<comment type="similarity">
    <text evidence="2">Belongs to the SLX4 family.</text>
</comment>
<accession>A0A1B9H2S5</accession>
<proteinExistence type="inferred from homology"/>
<feature type="compositionally biased region" description="Basic and acidic residues" evidence="8">
    <location>
        <begin position="765"/>
        <end position="777"/>
    </location>
</feature>
<feature type="region of interest" description="Disordered" evidence="8">
    <location>
        <begin position="765"/>
        <end position="875"/>
    </location>
</feature>
<keyword evidence="10" id="KW-1185">Reference proteome</keyword>
<feature type="compositionally biased region" description="Acidic residues" evidence="8">
    <location>
        <begin position="828"/>
        <end position="841"/>
    </location>
</feature>
<feature type="region of interest" description="Disordered" evidence="8">
    <location>
        <begin position="399"/>
        <end position="419"/>
    </location>
</feature>
<dbReference type="Pfam" id="PF09494">
    <property type="entry name" value="Slx4"/>
    <property type="match status" value="1"/>
</dbReference>
<gene>
    <name evidence="9" type="ORF">I316_00698</name>
</gene>
<keyword evidence="3" id="KW-0227">DNA damage</keyword>
<feature type="region of interest" description="Disordered" evidence="8">
    <location>
        <begin position="1"/>
        <end position="112"/>
    </location>
</feature>
<dbReference type="GO" id="GO:0006281">
    <property type="term" value="P:DNA repair"/>
    <property type="evidence" value="ECO:0007669"/>
    <property type="project" value="UniProtKB-KW"/>
</dbReference>
<sequence length="1133" mass="122138">MPGSPSAHGPIERPAIATTTASLIDRIPSPPLNLTQRPSFSSSSSDEPIVLDHHHRPSLTITDNATAGPSRRTAYIASTPRSRVSSGAGNAPVRLNGGTAQPISEDDDEPIFVGSISSSSTALGHLAKKYTFKPSPTPTRIVNLSSKRSSRSVTPIPKTAGAGAGPAANPSRKGLSARYGGSRSGSGSSGEIVILDETSSSLVTKAKVYDRRKNDDGIEFCQSAETASVVDECTKKPAKGRLKSTLKEKGKGKGRMKSERGEGVVDISHLPDDVPPFPRRPKSESKSASTDSAPPLAPLPLLPDLALEPAPVPSWLGKTAVLLQLPACAVCKVRFKKSDSGAARWRHMSTCRPPLFRPPNPPPDLQSLIHEALHALSAPSEPTSLFDLHVRLSDTDPLGAGATASGSRDDSPIKGATGKKKLGITGLKSYTNVRASFERGDKWHEDVRQRVRDFIGPSSPVRGDSASPEPHTEPRLGSTSPSRSVLDSQGGYELKSDQGYPTKDDGSERSEDEMPSTQPLGESSLAQLYGKTGYETPSPSGTPSRSPVTPDSPISISISLSSTEEIPPPSSQKRSISFRQDDSAGRGIRNDPFDSGETRESMLVSPQAGRLSSTDPSRPDGAAENQSLPAKNGDEAFERENDVFETPDLITSRPPVSEPKETSSVGTHDVVEIPDSPSPEKESTPRHRHGDEQHLTPSSVTPTAARATGVSRLRAEDKAGSVTPTAPADRIVYTLPSSSPESDLEAADAWGDEAVLTWSALDEAREDVSRHKERDEEVWSVDSSDAVSSVPPSEAGLGGEDLDQDEDEDEGDWGRDAYLTWNAQVYENNDDDDEEGGEEDGGIVTMDGESEDDDVRFVHHGEDGEDGEDEEEDEVAEAVAESVTQLVARGMPDYSRWDLKKLQKLVVSYGFRTSNDHKSLEKVAVDCWKAIHPPPVSIPATVRSSPKAAKSKRSNVPRKTVDLQIDLDRSRDSSISSADIPLAKVRGSSLAKPRKAQSKARASDGGAEAIDSDDEVMVMDDDAIHIHMDGAVKKGKSKGKGKEKEKEPSQSVLTKDPVDMDQKFYDMIMGDRELWSRILRYEPINFDEMISKSIAAGIDKLSRSWKKELKRYLDLQSVTYFTEDPTGGQRRRH</sequence>
<evidence type="ECO:0000256" key="6">
    <source>
        <dbReference type="ARBA" id="ARBA00023242"/>
    </source>
</evidence>
<keyword evidence="6" id="KW-0539">Nucleus</keyword>
<feature type="compositionally biased region" description="Basic and acidic residues" evidence="8">
    <location>
        <begin position="245"/>
        <end position="263"/>
    </location>
</feature>
<dbReference type="GO" id="GO:0006310">
    <property type="term" value="P:DNA recombination"/>
    <property type="evidence" value="ECO:0007669"/>
    <property type="project" value="UniProtKB-KW"/>
</dbReference>
<evidence type="ECO:0000256" key="7">
    <source>
        <dbReference type="ARBA" id="ARBA00029496"/>
    </source>
</evidence>
<feature type="region of interest" description="Disordered" evidence="8">
    <location>
        <begin position="130"/>
        <end position="192"/>
    </location>
</feature>
<name>A0A1B9H2S5_9TREE</name>
<evidence type="ECO:0000256" key="5">
    <source>
        <dbReference type="ARBA" id="ARBA00023204"/>
    </source>
</evidence>
<dbReference type="STRING" id="1296120.A0A1B9H2S5"/>